<name>A0A561SPG4_9PSEU</name>
<protein>
    <submittedName>
        <fullName evidence="2">Uncharacterized protein</fullName>
    </submittedName>
</protein>
<evidence type="ECO:0000313" key="3">
    <source>
        <dbReference type="Proteomes" id="UP000321261"/>
    </source>
</evidence>
<sequence>MAKNVEGHRGRRGRWLVLAVLLAIAVWVVRSRRATRAEYGGEWQLPPEAAPAPHPVPAPAAADAAPRRPSPRPRPAPTA</sequence>
<organism evidence="2 3">
    <name type="scientific">Pseudonocardia hierapolitana</name>
    <dbReference type="NCBI Taxonomy" id="1128676"/>
    <lineage>
        <taxon>Bacteria</taxon>
        <taxon>Bacillati</taxon>
        <taxon>Actinomycetota</taxon>
        <taxon>Actinomycetes</taxon>
        <taxon>Pseudonocardiales</taxon>
        <taxon>Pseudonocardiaceae</taxon>
        <taxon>Pseudonocardia</taxon>
    </lineage>
</organism>
<feature type="compositionally biased region" description="Pro residues" evidence="1">
    <location>
        <begin position="48"/>
        <end position="58"/>
    </location>
</feature>
<evidence type="ECO:0000256" key="1">
    <source>
        <dbReference type="SAM" id="MobiDB-lite"/>
    </source>
</evidence>
<accession>A0A561SPG4</accession>
<proteinExistence type="predicted"/>
<dbReference type="AlphaFoldDB" id="A0A561SPG4"/>
<dbReference type="EMBL" id="VIWU01000001">
    <property type="protein sequence ID" value="TWF76758.1"/>
    <property type="molecule type" value="Genomic_DNA"/>
</dbReference>
<keyword evidence="3" id="KW-1185">Reference proteome</keyword>
<dbReference type="RefSeq" id="WP_147256050.1">
    <property type="nucleotide sequence ID" value="NZ_VIWU01000001.1"/>
</dbReference>
<dbReference type="Proteomes" id="UP000321261">
    <property type="component" value="Unassembled WGS sequence"/>
</dbReference>
<gene>
    <name evidence="2" type="ORF">FHX44_112653</name>
</gene>
<reference evidence="2 3" key="1">
    <citation type="submission" date="2019-06" db="EMBL/GenBank/DDBJ databases">
        <title>Sequencing the genomes of 1000 actinobacteria strains.</title>
        <authorList>
            <person name="Klenk H.-P."/>
        </authorList>
    </citation>
    <scope>NUCLEOTIDE SEQUENCE [LARGE SCALE GENOMIC DNA]</scope>
    <source>
        <strain evidence="2 3">DSM 45671</strain>
    </source>
</reference>
<comment type="caution">
    <text evidence="2">The sequence shown here is derived from an EMBL/GenBank/DDBJ whole genome shotgun (WGS) entry which is preliminary data.</text>
</comment>
<evidence type="ECO:0000313" key="2">
    <source>
        <dbReference type="EMBL" id="TWF76758.1"/>
    </source>
</evidence>
<feature type="region of interest" description="Disordered" evidence="1">
    <location>
        <begin position="38"/>
        <end position="79"/>
    </location>
</feature>